<evidence type="ECO:0000256" key="5">
    <source>
        <dbReference type="ARBA" id="ARBA00022727"/>
    </source>
</evidence>
<evidence type="ECO:0000313" key="14">
    <source>
        <dbReference type="EMBL" id="GAA2099081.1"/>
    </source>
</evidence>
<dbReference type="CDD" id="cd01672">
    <property type="entry name" value="TMPK"/>
    <property type="match status" value="1"/>
</dbReference>
<feature type="transmembrane region" description="Helical" evidence="12">
    <location>
        <begin position="160"/>
        <end position="179"/>
    </location>
</feature>
<feature type="transmembrane region" description="Helical" evidence="12">
    <location>
        <begin position="385"/>
        <end position="405"/>
    </location>
</feature>
<dbReference type="EMBL" id="BAAAPZ010000008">
    <property type="protein sequence ID" value="GAA2099081.1"/>
    <property type="molecule type" value="Genomic_DNA"/>
</dbReference>
<evidence type="ECO:0000256" key="8">
    <source>
        <dbReference type="ARBA" id="ARBA00022840"/>
    </source>
</evidence>
<keyword evidence="12" id="KW-0812">Transmembrane</keyword>
<feature type="transmembrane region" description="Helical" evidence="12">
    <location>
        <begin position="267"/>
        <end position="287"/>
    </location>
</feature>
<dbReference type="EC" id="2.7.4.9" evidence="2 10"/>
<dbReference type="PANTHER" id="PTHR10344">
    <property type="entry name" value="THYMIDYLATE KINASE"/>
    <property type="match status" value="1"/>
</dbReference>
<evidence type="ECO:0000256" key="4">
    <source>
        <dbReference type="ARBA" id="ARBA00022679"/>
    </source>
</evidence>
<feature type="transmembrane region" description="Helical" evidence="12">
    <location>
        <begin position="185"/>
        <end position="205"/>
    </location>
</feature>
<keyword evidence="7 10" id="KW-0418">Kinase</keyword>
<dbReference type="InterPro" id="IPR018095">
    <property type="entry name" value="Thymidylate_kin_CS"/>
</dbReference>
<evidence type="ECO:0000256" key="12">
    <source>
        <dbReference type="SAM" id="Phobius"/>
    </source>
</evidence>
<gene>
    <name evidence="10" type="primary">tmk</name>
    <name evidence="14" type="ORF">GCM10009823_20750</name>
</gene>
<keyword evidence="12" id="KW-0472">Membrane</keyword>
<dbReference type="PROSITE" id="PS01331">
    <property type="entry name" value="THYMIDYLATE_KINASE"/>
    <property type="match status" value="1"/>
</dbReference>
<comment type="similarity">
    <text evidence="1 10">Belongs to the thymidylate kinase family.</text>
</comment>
<feature type="region of interest" description="Disordered" evidence="11">
    <location>
        <begin position="727"/>
        <end position="750"/>
    </location>
</feature>
<proteinExistence type="inferred from homology"/>
<evidence type="ECO:0000256" key="7">
    <source>
        <dbReference type="ARBA" id="ARBA00022777"/>
    </source>
</evidence>
<dbReference type="PANTHER" id="PTHR10344:SF4">
    <property type="entry name" value="UMP-CMP KINASE 2, MITOCHONDRIAL"/>
    <property type="match status" value="1"/>
</dbReference>
<reference evidence="14 15" key="1">
    <citation type="journal article" date="2019" name="Int. J. Syst. Evol. Microbiol.">
        <title>The Global Catalogue of Microorganisms (GCM) 10K type strain sequencing project: providing services to taxonomists for standard genome sequencing and annotation.</title>
        <authorList>
            <consortium name="The Broad Institute Genomics Platform"/>
            <consortium name="The Broad Institute Genome Sequencing Center for Infectious Disease"/>
            <person name="Wu L."/>
            <person name="Ma J."/>
        </authorList>
    </citation>
    <scope>NUCLEOTIDE SEQUENCE [LARGE SCALE GENOMIC DNA]</scope>
    <source>
        <strain evidence="14 15">JCM 15900</strain>
    </source>
</reference>
<feature type="transmembrane region" description="Helical" evidence="12">
    <location>
        <begin position="30"/>
        <end position="51"/>
    </location>
</feature>
<feature type="domain" description="Thymidylate kinase-like" evidence="13">
    <location>
        <begin position="502"/>
        <end position="688"/>
    </location>
</feature>
<evidence type="ECO:0000313" key="15">
    <source>
        <dbReference type="Proteomes" id="UP001500984"/>
    </source>
</evidence>
<dbReference type="Gene3D" id="3.40.50.300">
    <property type="entry name" value="P-loop containing nucleotide triphosphate hydrolases"/>
    <property type="match status" value="1"/>
</dbReference>
<protein>
    <recommendedName>
        <fullName evidence="3 10">Thymidylate kinase</fullName>
        <ecNumber evidence="2 10">2.7.4.9</ecNumber>
    </recommendedName>
    <alternativeName>
        <fullName evidence="10">dTMP kinase</fullName>
    </alternativeName>
</protein>
<keyword evidence="12" id="KW-1133">Transmembrane helix</keyword>
<evidence type="ECO:0000256" key="6">
    <source>
        <dbReference type="ARBA" id="ARBA00022741"/>
    </source>
</evidence>
<evidence type="ECO:0000256" key="3">
    <source>
        <dbReference type="ARBA" id="ARBA00017144"/>
    </source>
</evidence>
<comment type="catalytic activity">
    <reaction evidence="9 10">
        <text>dTMP + ATP = dTDP + ADP</text>
        <dbReference type="Rhea" id="RHEA:13517"/>
        <dbReference type="ChEBI" id="CHEBI:30616"/>
        <dbReference type="ChEBI" id="CHEBI:58369"/>
        <dbReference type="ChEBI" id="CHEBI:63528"/>
        <dbReference type="ChEBI" id="CHEBI:456216"/>
        <dbReference type="EC" id="2.7.4.9"/>
    </reaction>
</comment>
<keyword evidence="5 10" id="KW-0545">Nucleotide biosynthesis</keyword>
<feature type="transmembrane region" description="Helical" evidence="12">
    <location>
        <begin position="324"/>
        <end position="340"/>
    </location>
</feature>
<dbReference type="HAMAP" id="MF_00165">
    <property type="entry name" value="Thymidylate_kinase"/>
    <property type="match status" value="1"/>
</dbReference>
<feature type="transmembrane region" description="Helical" evidence="12">
    <location>
        <begin position="352"/>
        <end position="373"/>
    </location>
</feature>
<dbReference type="InterPro" id="IPR039430">
    <property type="entry name" value="Thymidylate_kin-like_dom"/>
</dbReference>
<feature type="transmembrane region" description="Helical" evidence="12">
    <location>
        <begin position="71"/>
        <end position="95"/>
    </location>
</feature>
<dbReference type="InterPro" id="IPR027417">
    <property type="entry name" value="P-loop_NTPase"/>
</dbReference>
<dbReference type="Pfam" id="PF02223">
    <property type="entry name" value="Thymidylate_kin"/>
    <property type="match status" value="1"/>
</dbReference>
<feature type="region of interest" description="Disordered" evidence="11">
    <location>
        <begin position="764"/>
        <end position="819"/>
    </location>
</feature>
<dbReference type="RefSeq" id="WP_344337097.1">
    <property type="nucleotide sequence ID" value="NZ_BAAAPZ010000008.1"/>
</dbReference>
<dbReference type="InterPro" id="IPR018094">
    <property type="entry name" value="Thymidylate_kinase"/>
</dbReference>
<keyword evidence="6 10" id="KW-0547">Nucleotide-binding</keyword>
<feature type="transmembrane region" description="Helical" evidence="12">
    <location>
        <begin position="102"/>
        <end position="122"/>
    </location>
</feature>
<feature type="transmembrane region" description="Helical" evidence="12">
    <location>
        <begin position="299"/>
        <end position="318"/>
    </location>
</feature>
<feature type="binding site" evidence="10">
    <location>
        <begin position="504"/>
        <end position="511"/>
    </location>
    <ligand>
        <name>ATP</name>
        <dbReference type="ChEBI" id="CHEBI:30616"/>
    </ligand>
</feature>
<dbReference type="NCBIfam" id="TIGR00041">
    <property type="entry name" value="DTMP_kinase"/>
    <property type="match status" value="1"/>
</dbReference>
<feature type="transmembrane region" description="Helical" evidence="12">
    <location>
        <begin position="128"/>
        <end position="148"/>
    </location>
</feature>
<feature type="compositionally biased region" description="Low complexity" evidence="11">
    <location>
        <begin position="773"/>
        <end position="788"/>
    </location>
</feature>
<keyword evidence="15" id="KW-1185">Reference proteome</keyword>
<sequence>MSEQGSANPAPALGAQQPAAVAPVVVEAGAWLAMLALAGLAFSLAGAFGLTGRADPSMLTGIREAAAGGDFALRTAVIAYALVGIVAAAGVFLPVRRWGGSLSLRIAAGAALVAAVLSFVLLFVLTAWLSILTAAVAGIAVVMVLGVLSNPHRKPWRSAGIPVVLLLVVTYGAQLLGGVGAGHTVLRWMAVLGCLVVLVGVLLLLTGRAPQPGEAPQIGAFPSAPRMSVREAVPVKNAWACHFLFFVLGAVGILAQPAVAELGFGQAGTALIVCAVLLGWAVGFETGPTFAPGMSRPRLTSFALIAAGVLTIGAGALTELSGKAVLSGAVAFLVGLGVRAQDYAFSRRVGAGLGMLAGLLLTLAGVSAEIPLSDAASWNLTSTEFAYEVVGVVALIAGIAALFAFGPHGIHGIGVDVVHAFRIPAVRTEDRTASEATEDTLRSTDAAAPGSSEALLGSTGDDAGPASPPAPGDLSSALTVPTASAASAGGAGGAGRGLFIALEGGDGTGKSTQIHLLAEALRERGITEVVTTREPGGTEPGGRLRSVVLDGDGVSPRAEALVFAADRAHHVATLVRPIVERGGVVITDRYIDSSRAYQAAGRALGDEEIAALSRWATEGLVPDLTLVLDADPASLAGRLSARGEQNHLDREDAAFRETVRRSFLEYAAQEPERYRVIDAGGSVDDVAARLLEAVTAVLDGAPAARPAPAEDGTAGTYSDEAPTVVSPAVRSAQPSAGSPHQGDGGRAAAQPLRDADEAPTLVHRVAAPPAGPTAPEADTAAEPKPAAPRQTSRERLRAQAEIERQARERLRSQRDGRQP</sequence>
<evidence type="ECO:0000256" key="2">
    <source>
        <dbReference type="ARBA" id="ARBA00012980"/>
    </source>
</evidence>
<dbReference type="Proteomes" id="UP001500984">
    <property type="component" value="Unassembled WGS sequence"/>
</dbReference>
<evidence type="ECO:0000256" key="1">
    <source>
        <dbReference type="ARBA" id="ARBA00009776"/>
    </source>
</evidence>
<name>A0ABN2WUT8_9MICO</name>
<evidence type="ECO:0000256" key="10">
    <source>
        <dbReference type="HAMAP-Rule" id="MF_00165"/>
    </source>
</evidence>
<evidence type="ECO:0000256" key="11">
    <source>
        <dbReference type="SAM" id="MobiDB-lite"/>
    </source>
</evidence>
<feature type="compositionally biased region" description="Basic and acidic residues" evidence="11">
    <location>
        <begin position="791"/>
        <end position="819"/>
    </location>
</feature>
<dbReference type="SUPFAM" id="SSF52540">
    <property type="entry name" value="P-loop containing nucleoside triphosphate hydrolases"/>
    <property type="match status" value="1"/>
</dbReference>
<feature type="transmembrane region" description="Helical" evidence="12">
    <location>
        <begin position="237"/>
        <end position="255"/>
    </location>
</feature>
<keyword evidence="8 10" id="KW-0067">ATP-binding</keyword>
<evidence type="ECO:0000256" key="9">
    <source>
        <dbReference type="ARBA" id="ARBA00048743"/>
    </source>
</evidence>
<evidence type="ECO:0000259" key="13">
    <source>
        <dbReference type="Pfam" id="PF02223"/>
    </source>
</evidence>
<accession>A0ABN2WUT8</accession>
<comment type="function">
    <text evidence="10">Phosphorylation of dTMP to form dTDP in both de novo and salvage pathways of dTTP synthesis.</text>
</comment>
<keyword evidence="4 10" id="KW-0808">Transferase</keyword>
<feature type="region of interest" description="Disordered" evidence="11">
    <location>
        <begin position="429"/>
        <end position="477"/>
    </location>
</feature>
<organism evidence="14 15">
    <name type="scientific">Brevibacterium salitolerans</name>
    <dbReference type="NCBI Taxonomy" id="1403566"/>
    <lineage>
        <taxon>Bacteria</taxon>
        <taxon>Bacillati</taxon>
        <taxon>Actinomycetota</taxon>
        <taxon>Actinomycetes</taxon>
        <taxon>Micrococcales</taxon>
        <taxon>Brevibacteriaceae</taxon>
        <taxon>Brevibacterium</taxon>
    </lineage>
</organism>
<comment type="caution">
    <text evidence="14">The sequence shown here is derived from an EMBL/GenBank/DDBJ whole genome shotgun (WGS) entry which is preliminary data.</text>
</comment>